<dbReference type="Gene3D" id="2.60.120.200">
    <property type="match status" value="1"/>
</dbReference>
<protein>
    <recommendedName>
        <fullName evidence="3">DUF8019 domain-containing protein</fullName>
    </recommendedName>
</protein>
<evidence type="ECO:0000256" key="1">
    <source>
        <dbReference type="SAM" id="MobiDB-lite"/>
    </source>
</evidence>
<dbReference type="GeneID" id="25271655"/>
<feature type="region of interest" description="Disordered" evidence="1">
    <location>
        <begin position="471"/>
        <end position="493"/>
    </location>
</feature>
<evidence type="ECO:0000313" key="5">
    <source>
        <dbReference type="Proteomes" id="UP000018050"/>
    </source>
</evidence>
<dbReference type="PANTHER" id="PTHR42535">
    <property type="entry name" value="OOKINETE PROTEIN, PUTATIVE-RELATED"/>
    <property type="match status" value="1"/>
</dbReference>
<dbReference type="InterPro" id="IPR013320">
    <property type="entry name" value="ConA-like_dom_sf"/>
</dbReference>
<dbReference type="InterPro" id="IPR058332">
    <property type="entry name" value="DUF8019"/>
</dbReference>
<accession>U6GEQ0</accession>
<dbReference type="VEuPathDB" id="ToxoDB:EAH_00035850"/>
<evidence type="ECO:0000313" key="4">
    <source>
        <dbReference type="EMBL" id="CDI78635.1"/>
    </source>
</evidence>
<evidence type="ECO:0000256" key="2">
    <source>
        <dbReference type="SAM" id="SignalP"/>
    </source>
</evidence>
<feature type="signal peptide" evidence="2">
    <location>
        <begin position="1"/>
        <end position="17"/>
    </location>
</feature>
<dbReference type="OrthoDB" id="347083at2759"/>
<proteinExistence type="predicted"/>
<keyword evidence="2" id="KW-0732">Signal</keyword>
<name>U6GEQ0_EIMAC</name>
<dbReference type="AlphaFoldDB" id="U6GEQ0"/>
<feature type="domain" description="DUF8019" evidence="3">
    <location>
        <begin position="274"/>
        <end position="318"/>
    </location>
</feature>
<sequence>MRRFIPIVCFSLLGAQAEPLPANSPVCDVAVETALCLHNAEKILMPDARPYGMEVHLTFDESRPLDTSGKKNHGSGEVMAAAGIGGIGSSGLFRNNYVYVPSSESFKSADFSYTFFVYLLEDAKSRSINELHDQFCPIMHKGTMREDVQEASPALLVNPRDGRVKVVLGTTGSAAPGNEMQSNSRLRPHQWYHLGLVRHQNRMRLYVDGILDSSLTTEGSTKTNDLPLFIGSAPYAENVCDMPMLLDEFRMFSYALGRDHIQAEASIALGGIEPSFLHIGCTNCNKDEAAESCADGYHLCNKLELYNGGFHVARKLSLGTALVAAGSATPVRGAGLYWKAGYETRRTTKCVVTCVGTMALHAAASAPTCGVKPVDMQQSSEHKGLICSPDEDCAEVPSEGRMRDFLTFLDETASNALFCGDEGQKHSNSSGDGTTTAGLLSKISALEVELEDKEHNLKALQELREREKIQEERSRRQLQQQMQGELTRTTEKYEHRCRKQQELLSQLQDEKKGMALRYERLAEEMRNLERRFRAKTAELHKQYGRELERQRRALLSGEKMKKQLEEELAAQKAVVQRQMEEAVEVERSQHRQEIRTMKESFEAELEKEREAFATKQKQQAAKWEAQIADGKKRLQGEITKAREEEQLRLKEVTAQLLSELEQQRNKHLREMQQTEAAARAKAEELKNQMNKEKESAVQEAAEQTKKEIQAETHK</sequence>
<gene>
    <name evidence="4" type="ORF">EAH_00035850</name>
</gene>
<dbReference type="EMBL" id="HG670897">
    <property type="protein sequence ID" value="CDI78635.1"/>
    <property type="molecule type" value="Genomic_DNA"/>
</dbReference>
<dbReference type="RefSeq" id="XP_013251155.1">
    <property type="nucleotide sequence ID" value="XM_013395701.1"/>
</dbReference>
<dbReference type="Pfam" id="PF26058">
    <property type="entry name" value="DUF8019"/>
    <property type="match status" value="1"/>
</dbReference>
<dbReference type="Pfam" id="PF13385">
    <property type="entry name" value="Laminin_G_3"/>
    <property type="match status" value="1"/>
</dbReference>
<reference evidence="4" key="2">
    <citation type="submission" date="2013-10" db="EMBL/GenBank/DDBJ databases">
        <authorList>
            <person name="Aslett M."/>
        </authorList>
    </citation>
    <scope>NUCLEOTIDE SEQUENCE</scope>
    <source>
        <strain evidence="4">Houghton</strain>
    </source>
</reference>
<dbReference type="SUPFAM" id="SSF49899">
    <property type="entry name" value="Concanavalin A-like lectins/glucanases"/>
    <property type="match status" value="1"/>
</dbReference>
<feature type="chain" id="PRO_5004670794" description="DUF8019 domain-containing protein" evidence="2">
    <location>
        <begin position="18"/>
        <end position="714"/>
    </location>
</feature>
<organism evidence="4 5">
    <name type="scientific">Eimeria acervulina</name>
    <name type="common">Coccidian parasite</name>
    <dbReference type="NCBI Taxonomy" id="5801"/>
    <lineage>
        <taxon>Eukaryota</taxon>
        <taxon>Sar</taxon>
        <taxon>Alveolata</taxon>
        <taxon>Apicomplexa</taxon>
        <taxon>Conoidasida</taxon>
        <taxon>Coccidia</taxon>
        <taxon>Eucoccidiorida</taxon>
        <taxon>Eimeriorina</taxon>
        <taxon>Eimeriidae</taxon>
        <taxon>Eimeria</taxon>
    </lineage>
</organism>
<reference evidence="4" key="1">
    <citation type="submission" date="2013-10" db="EMBL/GenBank/DDBJ databases">
        <title>Genomic analysis of the causative agents of coccidiosis in chickens.</title>
        <authorList>
            <person name="Reid A.J."/>
            <person name="Blake D."/>
            <person name="Billington K."/>
            <person name="Browne H."/>
            <person name="Dunn M."/>
            <person name="Hung S."/>
            <person name="Kawahara F."/>
            <person name="Miranda-Saavedra D."/>
            <person name="Mourier T."/>
            <person name="Nagra H."/>
            <person name="Otto T.D."/>
            <person name="Rawlings N."/>
            <person name="Sanchez A."/>
            <person name="Sanders M."/>
            <person name="Subramaniam C."/>
            <person name="Tay Y."/>
            <person name="Dear P."/>
            <person name="Doerig C."/>
            <person name="Gruber A."/>
            <person name="Parkinson J."/>
            <person name="Shirley M."/>
            <person name="Wan K.L."/>
            <person name="Berriman M."/>
            <person name="Tomley F."/>
            <person name="Pain A."/>
        </authorList>
    </citation>
    <scope>NUCLEOTIDE SEQUENCE</scope>
    <source>
        <strain evidence="4">Houghton</strain>
    </source>
</reference>
<feature type="region of interest" description="Disordered" evidence="1">
    <location>
        <begin position="665"/>
        <end position="714"/>
    </location>
</feature>
<keyword evidence="5" id="KW-1185">Reference proteome</keyword>
<evidence type="ECO:0000259" key="3">
    <source>
        <dbReference type="Pfam" id="PF26058"/>
    </source>
</evidence>
<dbReference type="Proteomes" id="UP000018050">
    <property type="component" value="Unassembled WGS sequence"/>
</dbReference>
<dbReference type="PANTHER" id="PTHR42535:SF2">
    <property type="entry name" value="CHROMOSOME UNDETERMINED SCAFFOLD_146, WHOLE GENOME SHOTGUN SEQUENCE"/>
    <property type="match status" value="1"/>
</dbReference>